<dbReference type="GO" id="GO:0005783">
    <property type="term" value="C:endoplasmic reticulum"/>
    <property type="evidence" value="ECO:0007669"/>
    <property type="project" value="TreeGrafter"/>
</dbReference>
<feature type="compositionally biased region" description="Acidic residues" evidence="2">
    <location>
        <begin position="344"/>
        <end position="366"/>
    </location>
</feature>
<dbReference type="OMA" id="QEMCYER"/>
<dbReference type="GO" id="GO:0051246">
    <property type="term" value="P:regulation of protein metabolic process"/>
    <property type="evidence" value="ECO:0007669"/>
    <property type="project" value="UniProtKB-ARBA"/>
</dbReference>
<feature type="compositionally biased region" description="Low complexity" evidence="2">
    <location>
        <begin position="432"/>
        <end position="442"/>
    </location>
</feature>
<feature type="region of interest" description="Disordered" evidence="2">
    <location>
        <begin position="402"/>
        <end position="452"/>
    </location>
</feature>
<dbReference type="GO" id="GO:0000164">
    <property type="term" value="C:protein phosphatase type 1 complex"/>
    <property type="evidence" value="ECO:0007669"/>
    <property type="project" value="TreeGrafter"/>
</dbReference>
<feature type="region of interest" description="Disordered" evidence="2">
    <location>
        <begin position="266"/>
        <end position="315"/>
    </location>
</feature>
<accession>A0A669QUX2</accession>
<dbReference type="OrthoDB" id="5976067at2759"/>
<evidence type="ECO:0000313" key="5">
    <source>
        <dbReference type="Proteomes" id="UP000472261"/>
    </source>
</evidence>
<dbReference type="PANTHER" id="PTHR16489">
    <property type="entry name" value="GH11727P"/>
    <property type="match status" value="1"/>
</dbReference>
<feature type="compositionally biased region" description="Polar residues" evidence="2">
    <location>
        <begin position="402"/>
        <end position="412"/>
    </location>
</feature>
<dbReference type="AlphaFoldDB" id="A0A669QUX2"/>
<evidence type="ECO:0000256" key="1">
    <source>
        <dbReference type="ARBA" id="ARBA00010161"/>
    </source>
</evidence>
<dbReference type="Ensembl" id="ENSPCLT00000030620.1">
    <property type="protein sequence ID" value="ENSPCLP00000022133.1"/>
    <property type="gene ID" value="ENSPCLG00000019436.1"/>
</dbReference>
<dbReference type="KEGG" id="pcoc:116237060"/>
<feature type="compositionally biased region" description="Pro residues" evidence="2">
    <location>
        <begin position="46"/>
        <end position="65"/>
    </location>
</feature>
<feature type="region of interest" description="Disordered" evidence="2">
    <location>
        <begin position="338"/>
        <end position="381"/>
    </location>
</feature>
<organism evidence="4 5">
    <name type="scientific">Phasianus colchicus</name>
    <name type="common">Common pheasant</name>
    <dbReference type="NCBI Taxonomy" id="9054"/>
    <lineage>
        <taxon>Eukaryota</taxon>
        <taxon>Metazoa</taxon>
        <taxon>Chordata</taxon>
        <taxon>Craniata</taxon>
        <taxon>Vertebrata</taxon>
        <taxon>Euteleostomi</taxon>
        <taxon>Archelosauria</taxon>
        <taxon>Archosauria</taxon>
        <taxon>Dinosauria</taxon>
        <taxon>Saurischia</taxon>
        <taxon>Theropoda</taxon>
        <taxon>Coelurosauria</taxon>
        <taxon>Aves</taxon>
        <taxon>Neognathae</taxon>
        <taxon>Galloanserae</taxon>
        <taxon>Galliformes</taxon>
        <taxon>Phasianidae</taxon>
        <taxon>Phasianinae</taxon>
        <taxon>Phasianus</taxon>
    </lineage>
</organism>
<reference evidence="4" key="1">
    <citation type="submission" date="2025-08" db="UniProtKB">
        <authorList>
            <consortium name="Ensembl"/>
        </authorList>
    </citation>
    <scope>IDENTIFICATION</scope>
</reference>
<dbReference type="PANTHER" id="PTHR16489:SF11">
    <property type="entry name" value="PROTEIN PHOSPHATASE 1 REGULATORY SUBUNIT 15B"/>
    <property type="match status" value="1"/>
</dbReference>
<dbReference type="Pfam" id="PF10488">
    <property type="entry name" value="PP1c_bdg"/>
    <property type="match status" value="1"/>
</dbReference>
<name>A0A669QUX2_PHACC</name>
<evidence type="ECO:0000313" key="4">
    <source>
        <dbReference type="Ensembl" id="ENSPCLP00000022133.1"/>
    </source>
</evidence>
<keyword evidence="5" id="KW-1185">Reference proteome</keyword>
<proteinExistence type="inferred from homology"/>
<dbReference type="InterPro" id="IPR051254">
    <property type="entry name" value="PPP1R15"/>
</dbReference>
<dbReference type="InterPro" id="IPR019523">
    <property type="entry name" value="Prot_Pase1_reg-su15A/B_C"/>
</dbReference>
<evidence type="ECO:0000256" key="2">
    <source>
        <dbReference type="SAM" id="MobiDB-lite"/>
    </source>
</evidence>
<protein>
    <submittedName>
        <fullName evidence="4">Protein phosphatase 1 regulatory subunit 15B</fullName>
    </submittedName>
</protein>
<feature type="compositionally biased region" description="Acidic residues" evidence="2">
    <location>
        <begin position="422"/>
        <end position="431"/>
    </location>
</feature>
<feature type="compositionally biased region" description="Basic and acidic residues" evidence="2">
    <location>
        <begin position="266"/>
        <end position="303"/>
    </location>
</feature>
<dbReference type="GO" id="GO:0019888">
    <property type="term" value="F:protein phosphatase regulator activity"/>
    <property type="evidence" value="ECO:0007669"/>
    <property type="project" value="TreeGrafter"/>
</dbReference>
<dbReference type="Proteomes" id="UP000472261">
    <property type="component" value="Unplaced"/>
</dbReference>
<feature type="region of interest" description="Disordered" evidence="2">
    <location>
        <begin position="1"/>
        <end position="123"/>
    </location>
</feature>
<feature type="domain" description="Protein phosphatase 1 regulatory subunit 15A/B C-terminal" evidence="3">
    <location>
        <begin position="379"/>
        <end position="604"/>
    </location>
</feature>
<dbReference type="GeneID" id="116237060"/>
<sequence>MRSLSPPAPKGSRRPGPDVTAALVPAPPFCLSRRPPPGSSQDGAQPPRPDAPPRRPAPPAAPPTPLRTLLAPLMEPIGRQRPSPAVGPARPGSLLGFPVAWPKLPGPAQPSASPSAPPQPSPPFSWLRLLSQLLSPLPALLQRLRPGPALSSALCPAGPSAPPPPLLLPPAALRWAEEKKGTEGAEPARGLVVPHAGFLSFVLRGANGPECRSSSSHLPQPLSAEAWGGQGRLVELEQLRSKRLDCLRLRGMAVPEPDHGYHSLEEEQQQHRGALRGDCEQRGVWRQPDELEGSRGSAEKGEVQEELCAAEGSETERNLFVSARPACANKLIDYILGGSSSGEESADDEEDWDDDNDDDDDDDGFDSEGLLSDSDDSSQKGERLHLWNSFFSLDPYNPQNFTATIQTSSSESGKGMPCMANVEEEEEEDSSWAESSSGSSHPSSEDEDEWDCSSVDEAENLKLWNSFCTSDDPYNPLNFKAPFQTAEKRGKPSLKGTEGLSLITSEHSHLTVCQVQLEKHNCGVTDLVQHGILSGEKCRSTKRKKVTFLEKVTEYYVSSEEDRKGPWEELARDGCRFQKRIQETEEAIGYCFTTEHRQRVFNRLQKTNHKEDDLF</sequence>
<dbReference type="CTD" id="84919"/>
<dbReference type="GO" id="GO:0034976">
    <property type="term" value="P:response to endoplasmic reticulum stress"/>
    <property type="evidence" value="ECO:0007669"/>
    <property type="project" value="TreeGrafter"/>
</dbReference>
<dbReference type="RefSeq" id="XP_031461845.1">
    <property type="nucleotide sequence ID" value="XM_031605985.1"/>
</dbReference>
<reference evidence="4" key="2">
    <citation type="submission" date="2025-09" db="UniProtKB">
        <authorList>
            <consortium name="Ensembl"/>
        </authorList>
    </citation>
    <scope>IDENTIFICATION</scope>
</reference>
<gene>
    <name evidence="4" type="primary">PPP1R15B</name>
</gene>
<comment type="similarity">
    <text evidence="1">Belongs to the PPP1R15 family.</text>
</comment>
<evidence type="ECO:0000259" key="3">
    <source>
        <dbReference type="Pfam" id="PF10488"/>
    </source>
</evidence>